<keyword evidence="3" id="KW-1185">Reference proteome</keyword>
<comment type="caution">
    <text evidence="2">The sequence shown here is derived from an EMBL/GenBank/DDBJ whole genome shotgun (WGS) entry which is preliminary data.</text>
</comment>
<sequence length="131" mass="14271">MTPNRPYLIRAMHEWICDNGLTTHLAVDARYPGAEVPQEFVQDGQIVLNIAPRAVTAFEAGNQEISFSARFGGVPHTVRVPVEAVMAVFARENGQGMAFEPVEPPPEPPTPDTDEGEADKPARASHLKVVK</sequence>
<gene>
    <name evidence="2" type="ORF">FGS76_18560</name>
</gene>
<dbReference type="PANTHER" id="PTHR37486">
    <property type="entry name" value="STRINGENT STARVATION PROTEIN B"/>
    <property type="match status" value="1"/>
</dbReference>
<protein>
    <submittedName>
        <fullName evidence="2">ClpXP protease specificity-enhancing factor</fullName>
    </submittedName>
</protein>
<dbReference type="Proteomes" id="UP000739180">
    <property type="component" value="Unassembled WGS sequence"/>
</dbReference>
<organism evidence="2 3">
    <name type="scientific">Alloalcanivorax gelatiniphagus</name>
    <dbReference type="NCBI Taxonomy" id="1194167"/>
    <lineage>
        <taxon>Bacteria</taxon>
        <taxon>Pseudomonadati</taxon>
        <taxon>Pseudomonadota</taxon>
        <taxon>Gammaproteobacteria</taxon>
        <taxon>Oceanospirillales</taxon>
        <taxon>Alcanivoracaceae</taxon>
        <taxon>Alloalcanivorax</taxon>
    </lineage>
</organism>
<evidence type="ECO:0000256" key="1">
    <source>
        <dbReference type="SAM" id="MobiDB-lite"/>
    </source>
</evidence>
<dbReference type="GO" id="GO:0006508">
    <property type="term" value="P:proteolysis"/>
    <property type="evidence" value="ECO:0007669"/>
    <property type="project" value="UniProtKB-KW"/>
</dbReference>
<dbReference type="InterPro" id="IPR036760">
    <property type="entry name" value="SspB-like_sf"/>
</dbReference>
<feature type="region of interest" description="Disordered" evidence="1">
    <location>
        <begin position="96"/>
        <end position="131"/>
    </location>
</feature>
<evidence type="ECO:0000313" key="3">
    <source>
        <dbReference type="Proteomes" id="UP000739180"/>
    </source>
</evidence>
<dbReference type="InterPro" id="IPR007481">
    <property type="entry name" value="SspB"/>
</dbReference>
<keyword evidence="2" id="KW-0378">Hydrolase</keyword>
<dbReference type="GO" id="GO:0008233">
    <property type="term" value="F:peptidase activity"/>
    <property type="evidence" value="ECO:0007669"/>
    <property type="project" value="UniProtKB-KW"/>
</dbReference>
<dbReference type="Gene3D" id="2.30.30.220">
    <property type="entry name" value="SspB-like"/>
    <property type="match status" value="1"/>
</dbReference>
<proteinExistence type="predicted"/>
<dbReference type="PIRSF" id="PIRSF005276">
    <property type="entry name" value="SspB"/>
    <property type="match status" value="1"/>
</dbReference>
<dbReference type="SUPFAM" id="SSF101738">
    <property type="entry name" value="SspB-like"/>
    <property type="match status" value="1"/>
</dbReference>
<name>A0ABY2XGF4_9GAMM</name>
<dbReference type="PANTHER" id="PTHR37486:SF1">
    <property type="entry name" value="STRINGENT STARVATION PROTEIN B"/>
    <property type="match status" value="1"/>
</dbReference>
<dbReference type="Pfam" id="PF04386">
    <property type="entry name" value="SspB"/>
    <property type="match status" value="1"/>
</dbReference>
<feature type="compositionally biased region" description="Pro residues" evidence="1">
    <location>
        <begin position="102"/>
        <end position="111"/>
    </location>
</feature>
<dbReference type="NCBIfam" id="NF008769">
    <property type="entry name" value="PRK11798.2-5"/>
    <property type="match status" value="1"/>
</dbReference>
<dbReference type="EMBL" id="VCQT01000046">
    <property type="protein sequence ID" value="TMW10694.1"/>
    <property type="molecule type" value="Genomic_DNA"/>
</dbReference>
<accession>A0ABY2XGF4</accession>
<keyword evidence="2" id="KW-0645">Protease</keyword>
<reference evidence="2 3" key="1">
    <citation type="submission" date="2019-05" db="EMBL/GenBank/DDBJ databases">
        <title>Genome of Alcanivorax gelatiniphagus, an oil degrading marine bacteria.</title>
        <authorList>
            <person name="Kwon K.K."/>
        </authorList>
    </citation>
    <scope>NUCLEOTIDE SEQUENCE [LARGE SCALE GENOMIC DNA]</scope>
    <source>
        <strain evidence="2 3">MEBiC 08158</strain>
    </source>
</reference>
<evidence type="ECO:0000313" key="2">
    <source>
        <dbReference type="EMBL" id="TMW10694.1"/>
    </source>
</evidence>